<keyword evidence="1" id="KW-0413">Isomerase</keyword>
<name>A0A918GSU9_9PSEU</name>
<dbReference type="InterPro" id="IPR029767">
    <property type="entry name" value="WecB-like"/>
</dbReference>
<comment type="caution">
    <text evidence="3">The sequence shown here is derived from an EMBL/GenBank/DDBJ whole genome shotgun (WGS) entry which is preliminary data.</text>
</comment>
<dbReference type="EMBL" id="BMRB01000010">
    <property type="protein sequence ID" value="GGS58914.1"/>
    <property type="molecule type" value="Genomic_DNA"/>
</dbReference>
<protein>
    <submittedName>
        <fullName evidence="3">UDP-N-acetyl glucosamine 2-epimerase</fullName>
    </submittedName>
</protein>
<dbReference type="Pfam" id="PF02350">
    <property type="entry name" value="Epimerase_2"/>
    <property type="match status" value="1"/>
</dbReference>
<reference evidence="3" key="2">
    <citation type="submission" date="2020-09" db="EMBL/GenBank/DDBJ databases">
        <authorList>
            <person name="Sun Q."/>
            <person name="Ohkuma M."/>
        </authorList>
    </citation>
    <scope>NUCLEOTIDE SEQUENCE</scope>
    <source>
        <strain evidence="3">JCM 3276</strain>
    </source>
</reference>
<dbReference type="SUPFAM" id="SSF53756">
    <property type="entry name" value="UDP-Glycosyltransferase/glycogen phosphorylase"/>
    <property type="match status" value="1"/>
</dbReference>
<reference evidence="3" key="1">
    <citation type="journal article" date="2014" name="Int. J. Syst. Evol. Microbiol.">
        <title>Complete genome sequence of Corynebacterium casei LMG S-19264T (=DSM 44701T), isolated from a smear-ripened cheese.</title>
        <authorList>
            <consortium name="US DOE Joint Genome Institute (JGI-PGF)"/>
            <person name="Walter F."/>
            <person name="Albersmeier A."/>
            <person name="Kalinowski J."/>
            <person name="Ruckert C."/>
        </authorList>
    </citation>
    <scope>NUCLEOTIDE SEQUENCE</scope>
    <source>
        <strain evidence="3">JCM 3276</strain>
    </source>
</reference>
<evidence type="ECO:0000259" key="2">
    <source>
        <dbReference type="Pfam" id="PF02350"/>
    </source>
</evidence>
<dbReference type="AlphaFoldDB" id="A0A918GSU9"/>
<evidence type="ECO:0000256" key="1">
    <source>
        <dbReference type="RuleBase" id="RU003513"/>
    </source>
</evidence>
<evidence type="ECO:0000313" key="4">
    <source>
        <dbReference type="Proteomes" id="UP000660680"/>
    </source>
</evidence>
<dbReference type="PANTHER" id="PTHR43174:SF1">
    <property type="entry name" value="UDP-N-ACETYLGLUCOSAMINE 2-EPIMERASE"/>
    <property type="match status" value="1"/>
</dbReference>
<evidence type="ECO:0000313" key="3">
    <source>
        <dbReference type="EMBL" id="GGS58914.1"/>
    </source>
</evidence>
<feature type="domain" description="UDP-N-acetylglucosamine 2-epimerase" evidence="2">
    <location>
        <begin position="54"/>
        <end position="346"/>
    </location>
</feature>
<dbReference type="PANTHER" id="PTHR43174">
    <property type="entry name" value="UDP-N-ACETYLGLUCOSAMINE 2-EPIMERASE"/>
    <property type="match status" value="1"/>
</dbReference>
<dbReference type="Gene3D" id="3.40.50.2000">
    <property type="entry name" value="Glycogen Phosphorylase B"/>
    <property type="match status" value="2"/>
</dbReference>
<sequence>MVLGPRPEILALAPVMRELGDLAGVVRVRRTDPAFLGDEGLAGPLAAVGAEAVSRSCRLAAAMDRLDQVFAADRPDVVVVRGATDTALAGALAARSHGVPVVHVEAGLRSRDLGQPEEHNRVLVDRAAEVLCAPTPVTVANLEADGLGDRDIRLTGTTTVESVRHRLMPEAQRRAVVRKWGLEPDGYVLATLDRPENTDDEALFAITNQLSGVAEAGYPVVLAAHPRTRAAAIRAGVLASGMNVRVVNRLWHSEFLALARHCGLLVSDSGAVQEEATVVKRPILVVRRSTERPEVLRDFGRLVGPGDDITAIALDWLADGERRARLAELPSPFGDGRGGERIADAVRQVALAARG</sequence>
<dbReference type="InterPro" id="IPR003331">
    <property type="entry name" value="UDP_GlcNAc_Epimerase_2_dom"/>
</dbReference>
<comment type="similarity">
    <text evidence="1">Belongs to the UDP-N-acetylglucosamine 2-epimerase family.</text>
</comment>
<organism evidence="3 4">
    <name type="scientific">Actinokineospora fastidiosa</name>
    <dbReference type="NCBI Taxonomy" id="1816"/>
    <lineage>
        <taxon>Bacteria</taxon>
        <taxon>Bacillati</taxon>
        <taxon>Actinomycetota</taxon>
        <taxon>Actinomycetes</taxon>
        <taxon>Pseudonocardiales</taxon>
        <taxon>Pseudonocardiaceae</taxon>
        <taxon>Actinokineospora</taxon>
    </lineage>
</organism>
<gene>
    <name evidence="3" type="primary">wecB</name>
    <name evidence="3" type="ORF">GCM10010171_62350</name>
</gene>
<dbReference type="GO" id="GO:0016853">
    <property type="term" value="F:isomerase activity"/>
    <property type="evidence" value="ECO:0007669"/>
    <property type="project" value="UniProtKB-KW"/>
</dbReference>
<proteinExistence type="inferred from homology"/>
<accession>A0A918GSU9</accession>
<keyword evidence="4" id="KW-1185">Reference proteome</keyword>
<dbReference type="Proteomes" id="UP000660680">
    <property type="component" value="Unassembled WGS sequence"/>
</dbReference>